<feature type="binding site" evidence="6">
    <location>
        <begin position="136"/>
        <end position="137"/>
    </location>
    <ligand>
        <name>S-adenosyl-L-methionine</name>
        <dbReference type="ChEBI" id="CHEBI:59789"/>
    </ligand>
</feature>
<evidence type="ECO:0000256" key="7">
    <source>
        <dbReference type="SAM" id="MobiDB-lite"/>
    </source>
</evidence>
<dbReference type="NCBIfam" id="TIGR00138">
    <property type="entry name" value="rsmG_gidB"/>
    <property type="match status" value="1"/>
</dbReference>
<feature type="binding site" evidence="6">
    <location>
        <position position="90"/>
    </location>
    <ligand>
        <name>S-adenosyl-L-methionine</name>
        <dbReference type="ChEBI" id="CHEBI:59789"/>
    </ligand>
</feature>
<keyword evidence="5 6" id="KW-0949">S-adenosyl-L-methionine</keyword>
<dbReference type="OrthoDB" id="9808773at2"/>
<dbReference type="InterPro" id="IPR003682">
    <property type="entry name" value="rRNA_ssu_MeTfrase_G"/>
</dbReference>
<comment type="caution">
    <text evidence="6">Lacks conserved residue(s) required for the propagation of feature annotation.</text>
</comment>
<dbReference type="InterPro" id="IPR029063">
    <property type="entry name" value="SAM-dependent_MTases_sf"/>
</dbReference>
<dbReference type="GO" id="GO:0070043">
    <property type="term" value="F:rRNA (guanine-N7-)-methyltransferase activity"/>
    <property type="evidence" value="ECO:0007669"/>
    <property type="project" value="UniProtKB-UniRule"/>
</dbReference>
<dbReference type="KEGG" id="erz:ER308_10840"/>
<evidence type="ECO:0000256" key="4">
    <source>
        <dbReference type="ARBA" id="ARBA00022679"/>
    </source>
</evidence>
<dbReference type="HAMAP" id="MF_00074">
    <property type="entry name" value="16SrRNA_methyltr_G"/>
    <property type="match status" value="1"/>
</dbReference>
<dbReference type="Pfam" id="PF02527">
    <property type="entry name" value="GidB"/>
    <property type="match status" value="1"/>
</dbReference>
<sequence length="244" mass="26201">MSGRADRRVRRLGRRWERPSREGGASVTEEAEERLDRYAELLRDSPINLVSRGARASVRERHIVESRAVVEHLNPRPDSSWLDLGTGGGLPGIVLAIERPDVEVVLADARAKKVREVERFCAVLGVANAAVRCGRAEQLARDPELRGRFDGVLVRALGTLPVVAELARGFVGPGGEIVAVKGPGVDAELEAGRSAADMLGLDIESVEEVADAATVVRLVRFRAVGAPPATTPRADGVPQRHPLA</sequence>
<evidence type="ECO:0000256" key="2">
    <source>
        <dbReference type="ARBA" id="ARBA00022552"/>
    </source>
</evidence>
<dbReference type="PANTHER" id="PTHR31760:SF0">
    <property type="entry name" value="S-ADENOSYL-L-METHIONINE-DEPENDENT METHYLTRANSFERASES SUPERFAMILY PROTEIN"/>
    <property type="match status" value="1"/>
</dbReference>
<comment type="function">
    <text evidence="6">Specifically methylates the N7 position of a guanine in 16S rRNA.</text>
</comment>
<evidence type="ECO:0000256" key="6">
    <source>
        <dbReference type="HAMAP-Rule" id="MF_00074"/>
    </source>
</evidence>
<evidence type="ECO:0000313" key="9">
    <source>
        <dbReference type="Proteomes" id="UP000291469"/>
    </source>
</evidence>
<reference evidence="8 9" key="1">
    <citation type="submission" date="2019-01" db="EMBL/GenBank/DDBJ databases">
        <title>Egibacter rhizosphaerae EGI 80759T.</title>
        <authorList>
            <person name="Chen D.-D."/>
            <person name="Tian Y."/>
            <person name="Jiao J.-Y."/>
            <person name="Zhang X.-T."/>
            <person name="Zhang Y.-G."/>
            <person name="Zhang Y."/>
            <person name="Xiao M."/>
            <person name="Shu W.-S."/>
            <person name="Li W.-J."/>
        </authorList>
    </citation>
    <scope>NUCLEOTIDE SEQUENCE [LARGE SCALE GENOMIC DNA]</scope>
    <source>
        <strain evidence="8 9">EGI 80759</strain>
    </source>
</reference>
<organism evidence="8 9">
    <name type="scientific">Egibacter rhizosphaerae</name>
    <dbReference type="NCBI Taxonomy" id="1670831"/>
    <lineage>
        <taxon>Bacteria</taxon>
        <taxon>Bacillati</taxon>
        <taxon>Actinomycetota</taxon>
        <taxon>Nitriliruptoria</taxon>
        <taxon>Egibacterales</taxon>
        <taxon>Egibacteraceae</taxon>
        <taxon>Egibacter</taxon>
    </lineage>
</organism>
<evidence type="ECO:0000256" key="1">
    <source>
        <dbReference type="ARBA" id="ARBA00022490"/>
    </source>
</evidence>
<accession>A0A411YFI4</accession>
<comment type="subcellular location">
    <subcellularLocation>
        <location evidence="6">Cytoplasm</location>
    </subcellularLocation>
</comment>
<evidence type="ECO:0000256" key="3">
    <source>
        <dbReference type="ARBA" id="ARBA00022603"/>
    </source>
</evidence>
<dbReference type="EC" id="2.1.1.-" evidence="6"/>
<gene>
    <name evidence="6 8" type="primary">rsmG</name>
    <name evidence="8" type="ORF">ER308_10840</name>
</gene>
<dbReference type="Gene3D" id="3.40.50.150">
    <property type="entry name" value="Vaccinia Virus protein VP39"/>
    <property type="match status" value="1"/>
</dbReference>
<proteinExistence type="inferred from homology"/>
<keyword evidence="1 6" id="KW-0963">Cytoplasm</keyword>
<feature type="region of interest" description="Disordered" evidence="7">
    <location>
        <begin position="1"/>
        <end position="29"/>
    </location>
</feature>
<keyword evidence="2 6" id="KW-0698">rRNA processing</keyword>
<dbReference type="AlphaFoldDB" id="A0A411YFI4"/>
<dbReference type="GO" id="GO:0005829">
    <property type="term" value="C:cytosol"/>
    <property type="evidence" value="ECO:0007669"/>
    <property type="project" value="TreeGrafter"/>
</dbReference>
<feature type="binding site" evidence="6">
    <location>
        <position position="85"/>
    </location>
    <ligand>
        <name>S-adenosyl-L-methionine</name>
        <dbReference type="ChEBI" id="CHEBI:59789"/>
    </ligand>
</feature>
<dbReference type="Proteomes" id="UP000291469">
    <property type="component" value="Chromosome"/>
</dbReference>
<dbReference type="EMBL" id="CP036402">
    <property type="protein sequence ID" value="QBI20005.1"/>
    <property type="molecule type" value="Genomic_DNA"/>
</dbReference>
<evidence type="ECO:0000256" key="5">
    <source>
        <dbReference type="ARBA" id="ARBA00022691"/>
    </source>
</evidence>
<evidence type="ECO:0000313" key="8">
    <source>
        <dbReference type="EMBL" id="QBI20005.1"/>
    </source>
</evidence>
<comment type="similarity">
    <text evidence="6">Belongs to the methyltransferase superfamily. RNA methyltransferase RsmG family.</text>
</comment>
<keyword evidence="3 6" id="KW-0489">Methyltransferase</keyword>
<protein>
    <recommendedName>
        <fullName evidence="6">Ribosomal RNA small subunit methyltransferase G</fullName>
        <ecNumber evidence="6">2.1.1.-</ecNumber>
    </recommendedName>
    <alternativeName>
        <fullName evidence="6">16S rRNA 7-methylguanosine methyltransferase</fullName>
        <shortName evidence="6">16S rRNA m7G methyltransferase</shortName>
    </alternativeName>
</protein>
<dbReference type="SUPFAM" id="SSF53335">
    <property type="entry name" value="S-adenosyl-L-methionine-dependent methyltransferases"/>
    <property type="match status" value="1"/>
</dbReference>
<name>A0A411YFI4_9ACTN</name>
<keyword evidence="4 6" id="KW-0808">Transferase</keyword>
<dbReference type="PANTHER" id="PTHR31760">
    <property type="entry name" value="S-ADENOSYL-L-METHIONINE-DEPENDENT METHYLTRANSFERASES SUPERFAMILY PROTEIN"/>
    <property type="match status" value="1"/>
</dbReference>
<keyword evidence="9" id="KW-1185">Reference proteome</keyword>
<feature type="binding site" evidence="6">
    <location>
        <position position="155"/>
    </location>
    <ligand>
        <name>S-adenosyl-L-methionine</name>
        <dbReference type="ChEBI" id="CHEBI:59789"/>
    </ligand>
</feature>